<keyword evidence="7" id="KW-1185">Reference proteome</keyword>
<dbReference type="PANTHER" id="PTHR21724">
    <property type="entry name" value="SHKT DOMAIN-CONTAINING PROTEIN"/>
    <property type="match status" value="1"/>
</dbReference>
<sequence>MNQYLLIGLTLAAVANLASSACSDDGSNCRQFSGMCHNAVYESILLQYCKSTCDNCPGVCKDNSPRCPSWNRNGFCQSAYYTSAHKELYCAKTCGLCKDGGDSDGDGSGSGGR</sequence>
<dbReference type="Proteomes" id="UP000095284">
    <property type="component" value="Unplaced"/>
</dbReference>
<proteinExistence type="predicted"/>
<dbReference type="Gene3D" id="1.10.10.1940">
    <property type="match status" value="2"/>
</dbReference>
<name>A0A1I7S2R2_BURXY</name>
<evidence type="ECO:0000313" key="6">
    <source>
        <dbReference type="Proteomes" id="UP000095284"/>
    </source>
</evidence>
<feature type="domain" description="ShKT" evidence="3">
    <location>
        <begin position="60"/>
        <end position="97"/>
    </location>
</feature>
<dbReference type="InterPro" id="IPR003582">
    <property type="entry name" value="ShKT_dom"/>
</dbReference>
<feature type="chain" id="PRO_5035399698" evidence="2">
    <location>
        <begin position="21"/>
        <end position="113"/>
    </location>
</feature>
<dbReference type="Proteomes" id="UP000582659">
    <property type="component" value="Unassembled WGS sequence"/>
</dbReference>
<comment type="caution">
    <text evidence="1">Lacks conserved residue(s) required for the propagation of feature annotation.</text>
</comment>
<keyword evidence="2" id="KW-0732">Signal</keyword>
<dbReference type="OrthoDB" id="5873766at2759"/>
<organism evidence="6 8">
    <name type="scientific">Bursaphelenchus xylophilus</name>
    <name type="common">Pinewood nematode worm</name>
    <name type="synonym">Aphelenchoides xylophilus</name>
    <dbReference type="NCBI Taxonomy" id="6326"/>
    <lineage>
        <taxon>Eukaryota</taxon>
        <taxon>Metazoa</taxon>
        <taxon>Ecdysozoa</taxon>
        <taxon>Nematoda</taxon>
        <taxon>Chromadorea</taxon>
        <taxon>Rhabditida</taxon>
        <taxon>Tylenchina</taxon>
        <taxon>Tylenchomorpha</taxon>
        <taxon>Aphelenchoidea</taxon>
        <taxon>Aphelenchoididae</taxon>
        <taxon>Bursaphelenchus</taxon>
    </lineage>
</organism>
<dbReference type="EMBL" id="CAJFCV020000005">
    <property type="protein sequence ID" value="CAG9121704.1"/>
    <property type="molecule type" value="Genomic_DNA"/>
</dbReference>
<reference evidence="8" key="1">
    <citation type="submission" date="2016-11" db="UniProtKB">
        <authorList>
            <consortium name="WormBaseParasite"/>
        </authorList>
    </citation>
    <scope>IDENTIFICATION</scope>
</reference>
<dbReference type="EMBL" id="CAJFDI010000005">
    <property type="protein sequence ID" value="CAD5230667.1"/>
    <property type="molecule type" value="Genomic_DNA"/>
</dbReference>
<evidence type="ECO:0000259" key="3">
    <source>
        <dbReference type="PROSITE" id="PS51670"/>
    </source>
</evidence>
<accession>A0A1I7S2R2</accession>
<dbReference type="eggNOG" id="ENOG502SG1P">
    <property type="taxonomic scope" value="Eukaryota"/>
</dbReference>
<protein>
    <submittedName>
        <fullName evidence="4">(pine wood nematode) hypothetical protein</fullName>
    </submittedName>
</protein>
<evidence type="ECO:0000313" key="7">
    <source>
        <dbReference type="Proteomes" id="UP000659654"/>
    </source>
</evidence>
<dbReference type="WBParaSite" id="BXY_0729200.1">
    <property type="protein sequence ID" value="BXY_0729200.1"/>
    <property type="gene ID" value="BXY_0729200"/>
</dbReference>
<evidence type="ECO:0000313" key="5">
    <source>
        <dbReference type="EMBL" id="CAG9121704.1"/>
    </source>
</evidence>
<dbReference type="PANTHER" id="PTHR21724:SF109">
    <property type="entry name" value="SHKT DOMAIN-CONTAINING PROTEIN"/>
    <property type="match status" value="1"/>
</dbReference>
<reference evidence="5" key="2">
    <citation type="submission" date="2020-08" db="EMBL/GenBank/DDBJ databases">
        <authorList>
            <person name="Kikuchi T."/>
        </authorList>
    </citation>
    <scope>NUCLEOTIDE SEQUENCE</scope>
    <source>
        <strain evidence="4">Ka4C1</strain>
    </source>
</reference>
<feature type="signal peptide" evidence="2">
    <location>
        <begin position="1"/>
        <end position="20"/>
    </location>
</feature>
<evidence type="ECO:0000313" key="8">
    <source>
        <dbReference type="WBParaSite" id="BXY_0729200.1"/>
    </source>
</evidence>
<evidence type="ECO:0000256" key="2">
    <source>
        <dbReference type="SAM" id="SignalP"/>
    </source>
</evidence>
<evidence type="ECO:0000313" key="4">
    <source>
        <dbReference type="EMBL" id="CAD5230667.1"/>
    </source>
</evidence>
<gene>
    <name evidence="4" type="ORF">BXYJ_LOCUS11102</name>
</gene>
<dbReference type="SMR" id="A0A1I7S2R2"/>
<dbReference type="SMART" id="SM00254">
    <property type="entry name" value="ShKT"/>
    <property type="match status" value="2"/>
</dbReference>
<dbReference type="Pfam" id="PF01549">
    <property type="entry name" value="ShK"/>
    <property type="match status" value="2"/>
</dbReference>
<evidence type="ECO:0000256" key="1">
    <source>
        <dbReference type="PROSITE-ProRule" id="PRU01005"/>
    </source>
</evidence>
<dbReference type="Proteomes" id="UP000659654">
    <property type="component" value="Unassembled WGS sequence"/>
</dbReference>
<dbReference type="AlphaFoldDB" id="A0A1I7S2R2"/>
<dbReference type="PROSITE" id="PS51670">
    <property type="entry name" value="SHKT"/>
    <property type="match status" value="1"/>
</dbReference>